<accession>A0A2U2MZM4</accession>
<dbReference type="GO" id="GO:0016887">
    <property type="term" value="F:ATP hydrolysis activity"/>
    <property type="evidence" value="ECO:0007669"/>
    <property type="project" value="InterPro"/>
</dbReference>
<protein>
    <recommendedName>
        <fullName evidence="4">Transport-associated OB type 2 domain-containing protein</fullName>
    </recommendedName>
</protein>
<evidence type="ECO:0000313" key="5">
    <source>
        <dbReference type="EMBL" id="PWG62320.1"/>
    </source>
</evidence>
<dbReference type="Gene3D" id="2.40.50.100">
    <property type="match status" value="1"/>
</dbReference>
<dbReference type="PANTHER" id="PTHR43875">
    <property type="entry name" value="MALTODEXTRIN IMPORT ATP-BINDING PROTEIN MSMX"/>
    <property type="match status" value="1"/>
</dbReference>
<dbReference type="GO" id="GO:0022857">
    <property type="term" value="F:transmembrane transporter activity"/>
    <property type="evidence" value="ECO:0007669"/>
    <property type="project" value="InterPro"/>
</dbReference>
<dbReference type="Gene3D" id="3.40.50.300">
    <property type="entry name" value="P-loop containing nucleotide triphosphate hydrolases"/>
    <property type="match status" value="1"/>
</dbReference>
<name>A0A2U2MZM4_9GAMM</name>
<reference evidence="5 6" key="1">
    <citation type="submission" date="2018-05" db="EMBL/GenBank/DDBJ databases">
        <title>Spiribacter halobius sp. nov., a moderately halophilic bacterium isolated from marine solar saltern.</title>
        <authorList>
            <person name="Zheng W.-S."/>
            <person name="Lu D.-C."/>
            <person name="Du Z.-J."/>
        </authorList>
    </citation>
    <scope>NUCLEOTIDE SEQUENCE [LARGE SCALE GENOMIC DNA]</scope>
    <source>
        <strain evidence="5 6">E85</strain>
    </source>
</reference>
<dbReference type="GO" id="GO:0055052">
    <property type="term" value="C:ATP-binding cassette (ABC) transporter complex, substrate-binding subunit-containing"/>
    <property type="evidence" value="ECO:0007669"/>
    <property type="project" value="TreeGrafter"/>
</dbReference>
<evidence type="ECO:0000256" key="3">
    <source>
        <dbReference type="ARBA" id="ARBA00023136"/>
    </source>
</evidence>
<dbReference type="AlphaFoldDB" id="A0A2U2MZM4"/>
<keyword evidence="1" id="KW-1003">Cell membrane</keyword>
<dbReference type="Pfam" id="PF08402">
    <property type="entry name" value="TOBE_2"/>
    <property type="match status" value="1"/>
</dbReference>
<keyword evidence="6" id="KW-1185">Reference proteome</keyword>
<dbReference type="RefSeq" id="WP_109679187.1">
    <property type="nucleotide sequence ID" value="NZ_CP086615.1"/>
</dbReference>
<evidence type="ECO:0000256" key="1">
    <source>
        <dbReference type="ARBA" id="ARBA00022475"/>
    </source>
</evidence>
<dbReference type="InterPro" id="IPR027417">
    <property type="entry name" value="P-loop_NTPase"/>
</dbReference>
<evidence type="ECO:0000313" key="6">
    <source>
        <dbReference type="Proteomes" id="UP000245474"/>
    </source>
</evidence>
<dbReference type="SUPFAM" id="SSF50331">
    <property type="entry name" value="MOP-like"/>
    <property type="match status" value="1"/>
</dbReference>
<dbReference type="InterPro" id="IPR008995">
    <property type="entry name" value="Mo/tungstate-bd_C_term_dom"/>
</dbReference>
<dbReference type="Proteomes" id="UP000245474">
    <property type="component" value="Unassembled WGS sequence"/>
</dbReference>
<dbReference type="SUPFAM" id="SSF52540">
    <property type="entry name" value="P-loop containing nucleoside triphosphate hydrolases"/>
    <property type="match status" value="1"/>
</dbReference>
<keyword evidence="2" id="KW-1278">Translocase</keyword>
<comment type="caution">
    <text evidence="5">The sequence shown here is derived from an EMBL/GenBank/DDBJ whole genome shotgun (WGS) entry which is preliminary data.</text>
</comment>
<dbReference type="InterPro" id="IPR013611">
    <property type="entry name" value="Transp-assoc_OB_typ2"/>
</dbReference>
<sequence>MTVHDDIALGLNVKQGGSEAVRAKVQETARLLQIDALLERLPGQLSGGQRVAGRVLVSEHPGESTLVHVDCPAFPDGLVARFDGARAYREGESVELALPPLACHVFDADGQARERRFRCEEGAHPANR</sequence>
<feature type="domain" description="Transport-associated OB type 2" evidence="4">
    <location>
        <begin position="46"/>
        <end position="106"/>
    </location>
</feature>
<proteinExistence type="predicted"/>
<dbReference type="EMBL" id="QFFI01000020">
    <property type="protein sequence ID" value="PWG62320.1"/>
    <property type="molecule type" value="Genomic_DNA"/>
</dbReference>
<evidence type="ECO:0000259" key="4">
    <source>
        <dbReference type="Pfam" id="PF08402"/>
    </source>
</evidence>
<gene>
    <name evidence="5" type="ORF">DEM34_12655</name>
</gene>
<keyword evidence="3" id="KW-0472">Membrane</keyword>
<dbReference type="GO" id="GO:0005524">
    <property type="term" value="F:ATP binding"/>
    <property type="evidence" value="ECO:0007669"/>
    <property type="project" value="InterPro"/>
</dbReference>
<dbReference type="PANTHER" id="PTHR43875:SF15">
    <property type="entry name" value="TREHALOSE IMPORT ATP-BINDING PROTEIN SUGC"/>
    <property type="match status" value="1"/>
</dbReference>
<organism evidence="5 6">
    <name type="scientific">Sediminicurvatus halobius</name>
    <dbReference type="NCBI Taxonomy" id="2182432"/>
    <lineage>
        <taxon>Bacteria</taxon>
        <taxon>Pseudomonadati</taxon>
        <taxon>Pseudomonadota</taxon>
        <taxon>Gammaproteobacteria</taxon>
        <taxon>Chromatiales</taxon>
        <taxon>Ectothiorhodospiraceae</taxon>
        <taxon>Sediminicurvatus</taxon>
    </lineage>
</organism>
<dbReference type="InterPro" id="IPR047641">
    <property type="entry name" value="ABC_transpr_MalK/UgpC-like"/>
</dbReference>
<evidence type="ECO:0000256" key="2">
    <source>
        <dbReference type="ARBA" id="ARBA00022967"/>
    </source>
</evidence>